<dbReference type="KEGG" id="bnn:FOA43_004397"/>
<dbReference type="AlphaFoldDB" id="A0A875S7X2"/>
<evidence type="ECO:0000313" key="10">
    <source>
        <dbReference type="EMBL" id="QPG77003.1"/>
    </source>
</evidence>
<evidence type="ECO:0000256" key="1">
    <source>
        <dbReference type="ARBA" id="ARBA00002053"/>
    </source>
</evidence>
<dbReference type="Pfam" id="PF02221">
    <property type="entry name" value="E1_DerP2_DerF2"/>
    <property type="match status" value="1"/>
</dbReference>
<evidence type="ECO:0000256" key="8">
    <source>
        <dbReference type="SAM" id="SignalP"/>
    </source>
</evidence>
<evidence type="ECO:0000256" key="7">
    <source>
        <dbReference type="ARBA" id="ARBA00023055"/>
    </source>
</evidence>
<dbReference type="InterPro" id="IPR039670">
    <property type="entry name" value="NPC2-like"/>
</dbReference>
<keyword evidence="6 8" id="KW-0732">Signal</keyword>
<proteinExistence type="inferred from homology"/>
<accession>A0A875S7X2</accession>
<evidence type="ECO:0000256" key="6">
    <source>
        <dbReference type="ARBA" id="ARBA00022729"/>
    </source>
</evidence>
<feature type="domain" description="MD-2-related lipid-recognition" evidence="9">
    <location>
        <begin position="41"/>
        <end position="162"/>
    </location>
</feature>
<dbReference type="SUPFAM" id="SSF81296">
    <property type="entry name" value="E set domains"/>
    <property type="match status" value="1"/>
</dbReference>
<keyword evidence="11" id="KW-1185">Reference proteome</keyword>
<comment type="similarity">
    <text evidence="2">Belongs to the NPC2 family.</text>
</comment>
<dbReference type="Proteomes" id="UP000662931">
    <property type="component" value="Chromosome 4"/>
</dbReference>
<sequence length="182" mass="20105">MKYTIVELLLFAVVAYAFSVQHLLDGSPQTLSEPIPGESPLELCDADISQLLTLSSVRMDPVPPERGQNLTISAVGTLSKLVESGAYVDVDVSYGYIKIIHQTYDLCDELPQVDMTCPLKRGYYKIEKEVEIPKEVPPGKYLVVARAYTKDDELITCLTGEAEFPPYNIVSGLGQLSDELMD</sequence>
<dbReference type="RefSeq" id="XP_038780568.1">
    <property type="nucleotide sequence ID" value="XM_038924640.1"/>
</dbReference>
<comment type="subunit">
    <text evidence="3">Monomer.</text>
</comment>
<evidence type="ECO:0000256" key="2">
    <source>
        <dbReference type="ARBA" id="ARBA00006370"/>
    </source>
</evidence>
<gene>
    <name evidence="10" type="primary">NPC2</name>
    <name evidence="10" type="ORF">FOA43_004397</name>
</gene>
<dbReference type="SMART" id="SM00737">
    <property type="entry name" value="ML"/>
    <property type="match status" value="1"/>
</dbReference>
<organism evidence="10 11">
    <name type="scientific">Eeniella nana</name>
    <name type="common">Yeast</name>
    <name type="synonym">Brettanomyces nanus</name>
    <dbReference type="NCBI Taxonomy" id="13502"/>
    <lineage>
        <taxon>Eukaryota</taxon>
        <taxon>Fungi</taxon>
        <taxon>Dikarya</taxon>
        <taxon>Ascomycota</taxon>
        <taxon>Saccharomycotina</taxon>
        <taxon>Pichiomycetes</taxon>
        <taxon>Pichiales</taxon>
        <taxon>Pichiaceae</taxon>
        <taxon>Brettanomyces</taxon>
    </lineage>
</organism>
<comment type="function">
    <text evidence="1">Catalyzes the intermembrane transfer of phosphatidylglycerol and phosphatidylinositol.</text>
</comment>
<protein>
    <recommendedName>
        <fullName evidence="4">Phosphatidylglycerol/phosphatidylinositol transfer protein</fullName>
    </recommendedName>
</protein>
<name>A0A875S7X2_EENNA</name>
<keyword evidence="7" id="KW-0445">Lipid transport</keyword>
<dbReference type="OrthoDB" id="6409159at2759"/>
<evidence type="ECO:0000313" key="11">
    <source>
        <dbReference type="Proteomes" id="UP000662931"/>
    </source>
</evidence>
<dbReference type="InterPro" id="IPR003172">
    <property type="entry name" value="ML_dom"/>
</dbReference>
<dbReference type="GeneID" id="62197797"/>
<evidence type="ECO:0000256" key="5">
    <source>
        <dbReference type="ARBA" id="ARBA00022448"/>
    </source>
</evidence>
<dbReference type="PANTHER" id="PTHR11306:SF0">
    <property type="entry name" value="PHOSPHATIDYLGLYCEROL_PHOSPHATIDYLINOSITOL TRANSFER PROTEIN"/>
    <property type="match status" value="1"/>
</dbReference>
<dbReference type="PANTHER" id="PTHR11306">
    <property type="entry name" value="NIEMANN PICK TYPE C2 PROTEIN NPC2-RELATED"/>
    <property type="match status" value="1"/>
</dbReference>
<dbReference type="InterPro" id="IPR033917">
    <property type="entry name" value="ML_PG-PI_TP"/>
</dbReference>
<feature type="signal peptide" evidence="8">
    <location>
        <begin position="1"/>
        <end position="17"/>
    </location>
</feature>
<dbReference type="EMBL" id="CP064815">
    <property type="protein sequence ID" value="QPG77003.1"/>
    <property type="molecule type" value="Genomic_DNA"/>
</dbReference>
<evidence type="ECO:0000259" key="9">
    <source>
        <dbReference type="SMART" id="SM00737"/>
    </source>
</evidence>
<reference evidence="10" key="1">
    <citation type="submission" date="2020-10" db="EMBL/GenBank/DDBJ databases">
        <authorList>
            <person name="Roach M.J.R."/>
        </authorList>
    </citation>
    <scope>NUCLEOTIDE SEQUENCE</scope>
    <source>
        <strain evidence="10">CBS 1945</strain>
    </source>
</reference>
<dbReference type="GO" id="GO:0032366">
    <property type="term" value="P:intracellular sterol transport"/>
    <property type="evidence" value="ECO:0007669"/>
    <property type="project" value="InterPro"/>
</dbReference>
<dbReference type="GO" id="GO:0032934">
    <property type="term" value="F:sterol binding"/>
    <property type="evidence" value="ECO:0007669"/>
    <property type="project" value="InterPro"/>
</dbReference>
<dbReference type="InterPro" id="IPR014756">
    <property type="entry name" value="Ig_E-set"/>
</dbReference>
<dbReference type="Gene3D" id="2.60.40.770">
    <property type="match status" value="1"/>
</dbReference>
<feature type="chain" id="PRO_5034594946" description="Phosphatidylglycerol/phosphatidylinositol transfer protein" evidence="8">
    <location>
        <begin position="18"/>
        <end position="182"/>
    </location>
</feature>
<keyword evidence="5" id="KW-0813">Transport</keyword>
<evidence type="ECO:0000256" key="4">
    <source>
        <dbReference type="ARBA" id="ARBA00016056"/>
    </source>
</evidence>
<dbReference type="CDD" id="cd00917">
    <property type="entry name" value="PG-PI_TP"/>
    <property type="match status" value="1"/>
</dbReference>
<evidence type="ECO:0000256" key="3">
    <source>
        <dbReference type="ARBA" id="ARBA00011245"/>
    </source>
</evidence>